<comment type="caution">
    <text evidence="2">The sequence shown here is derived from an EMBL/GenBank/DDBJ whole genome shotgun (WGS) entry which is preliminary data.</text>
</comment>
<evidence type="ECO:0000313" key="2">
    <source>
        <dbReference type="EMBL" id="GKX29443.1"/>
    </source>
</evidence>
<feature type="transmembrane region" description="Helical" evidence="1">
    <location>
        <begin position="167"/>
        <end position="185"/>
    </location>
</feature>
<keyword evidence="1" id="KW-0812">Transmembrane</keyword>
<dbReference type="Proteomes" id="UP001144256">
    <property type="component" value="Unassembled WGS sequence"/>
</dbReference>
<evidence type="ECO:0000256" key="1">
    <source>
        <dbReference type="SAM" id="Phobius"/>
    </source>
</evidence>
<proteinExistence type="predicted"/>
<organism evidence="2 3">
    <name type="scientific">Vallitalea longa</name>
    <dbReference type="NCBI Taxonomy" id="2936439"/>
    <lineage>
        <taxon>Bacteria</taxon>
        <taxon>Bacillati</taxon>
        <taxon>Bacillota</taxon>
        <taxon>Clostridia</taxon>
        <taxon>Lachnospirales</taxon>
        <taxon>Vallitaleaceae</taxon>
        <taxon>Vallitalea</taxon>
    </lineage>
</organism>
<protein>
    <submittedName>
        <fullName evidence="2">Uncharacterized protein</fullName>
    </submittedName>
</protein>
<reference evidence="2" key="1">
    <citation type="submission" date="2022-06" db="EMBL/GenBank/DDBJ databases">
        <title>Vallitalea longa sp. nov., an anaerobic bacterium isolated from marine sediment.</title>
        <authorList>
            <person name="Hirano S."/>
            <person name="Terahara T."/>
            <person name="Mori K."/>
            <person name="Hamada M."/>
            <person name="Matsumoto R."/>
            <person name="Kobayashi T."/>
        </authorList>
    </citation>
    <scope>NUCLEOTIDE SEQUENCE</scope>
    <source>
        <strain evidence="2">SH18-1</strain>
    </source>
</reference>
<keyword evidence="3" id="KW-1185">Reference proteome</keyword>
<feature type="transmembrane region" description="Helical" evidence="1">
    <location>
        <begin position="12"/>
        <end position="29"/>
    </location>
</feature>
<name>A0A9W5YDX6_9FIRM</name>
<gene>
    <name evidence="2" type="ORF">SH1V18_19230</name>
</gene>
<feature type="transmembrane region" description="Helical" evidence="1">
    <location>
        <begin position="141"/>
        <end position="161"/>
    </location>
</feature>
<sequence>MGELFTTVLMDLLLIGIIFSIFVAIRNKWFRTKEYGTFEKRDIFVLLLIAYILFVFGPEDADFFNKEILITRNYKPSEFIWIPFRFLALKQDFLKFQIYIGGSSTYYSLLTFSDYCIYYCRLILISLPIAFLLNMTIKKKWIGFIFNIGILILCFGLTNSYYIGDGLVMGAIAYMLVAMINTIYSKLIKKDISWLKYLSFGILVTLVLIFVMDFYFYFPSNEKLVEIVPFEKQFKTYDDLITVNLENISLYKGGRNGEYLGFHGYLDFDEKLFENTPFNLKNTILNERISVKHEYSYKGNKHGLGTSINEFSSHPKDSFFDHELKFYDYQSNYKQENNKQLSKDNDEPNYFEYYGISFVSFGLENYTEFSGFEIMEEGFKKDKYLYYEVIYKINKFEDFNIQWFINAESLDANSNDINHEYTEPEIIEETDEYIIKKEKYYYYKVHREDINRVDINVY</sequence>
<evidence type="ECO:0000313" key="3">
    <source>
        <dbReference type="Proteomes" id="UP001144256"/>
    </source>
</evidence>
<accession>A0A9W5YDX6</accession>
<feature type="transmembrane region" description="Helical" evidence="1">
    <location>
        <begin position="41"/>
        <end position="57"/>
    </location>
</feature>
<keyword evidence="1" id="KW-1133">Transmembrane helix</keyword>
<dbReference type="RefSeq" id="WP_281814932.1">
    <property type="nucleotide sequence ID" value="NZ_BRLB01000004.1"/>
</dbReference>
<feature type="transmembrane region" description="Helical" evidence="1">
    <location>
        <begin position="116"/>
        <end position="134"/>
    </location>
</feature>
<dbReference type="EMBL" id="BRLB01000004">
    <property type="protein sequence ID" value="GKX29443.1"/>
    <property type="molecule type" value="Genomic_DNA"/>
</dbReference>
<feature type="transmembrane region" description="Helical" evidence="1">
    <location>
        <begin position="197"/>
        <end position="218"/>
    </location>
</feature>
<dbReference type="AlphaFoldDB" id="A0A9W5YDX6"/>
<keyword evidence="1" id="KW-0472">Membrane</keyword>